<dbReference type="Proteomes" id="UP001139451">
    <property type="component" value="Unassembled WGS sequence"/>
</dbReference>
<dbReference type="RefSeq" id="WP_254292536.1">
    <property type="nucleotide sequence ID" value="NZ_JAMLDX010000005.1"/>
</dbReference>
<organism evidence="1 2">
    <name type="scientific">Sphingomonas tagetis</name>
    <dbReference type="NCBI Taxonomy" id="2949092"/>
    <lineage>
        <taxon>Bacteria</taxon>
        <taxon>Pseudomonadati</taxon>
        <taxon>Pseudomonadota</taxon>
        <taxon>Alphaproteobacteria</taxon>
        <taxon>Sphingomonadales</taxon>
        <taxon>Sphingomonadaceae</taxon>
        <taxon>Sphingomonas</taxon>
    </lineage>
</organism>
<protein>
    <submittedName>
        <fullName evidence="1">Uncharacterized protein</fullName>
    </submittedName>
</protein>
<name>A0A9X2KKD2_9SPHN</name>
<comment type="caution">
    <text evidence="1">The sequence shown here is derived from an EMBL/GenBank/DDBJ whole genome shotgun (WGS) entry which is preliminary data.</text>
</comment>
<evidence type="ECO:0000313" key="2">
    <source>
        <dbReference type="Proteomes" id="UP001139451"/>
    </source>
</evidence>
<gene>
    <name evidence="1" type="ORF">M9978_08180</name>
</gene>
<reference evidence="1" key="1">
    <citation type="submission" date="2022-05" db="EMBL/GenBank/DDBJ databases">
        <title>Sphingomonas sp. strain MG17 Genome sequencing and assembly.</title>
        <authorList>
            <person name="Kim I."/>
        </authorList>
    </citation>
    <scope>NUCLEOTIDE SEQUENCE</scope>
    <source>
        <strain evidence="1">MG17</strain>
    </source>
</reference>
<dbReference type="AlphaFoldDB" id="A0A9X2KKD2"/>
<proteinExistence type="predicted"/>
<sequence length="67" mass="7377">MTTAVYRPRERDVLLIGDDGAQFVAIARDELPDLVDALCDAFGLPSQAHRLATPFFEPPARDFMSAV</sequence>
<accession>A0A9X2KKD2</accession>
<dbReference type="EMBL" id="JAMLDX010000005">
    <property type="protein sequence ID" value="MCP3730404.1"/>
    <property type="molecule type" value="Genomic_DNA"/>
</dbReference>
<evidence type="ECO:0000313" key="1">
    <source>
        <dbReference type="EMBL" id="MCP3730404.1"/>
    </source>
</evidence>
<keyword evidence="2" id="KW-1185">Reference proteome</keyword>